<dbReference type="SUPFAM" id="SSF52540">
    <property type="entry name" value="P-loop containing nucleoside triphosphate hydrolases"/>
    <property type="match status" value="1"/>
</dbReference>
<reference evidence="3 4" key="1">
    <citation type="submission" date="2021-03" db="EMBL/GenBank/DDBJ databases">
        <title>Sequencing the genomes of 1000 actinobacteria strains.</title>
        <authorList>
            <person name="Klenk H.-P."/>
        </authorList>
    </citation>
    <scope>NUCLEOTIDE SEQUENCE [LARGE SCALE GENOMIC DNA]</scope>
    <source>
        <strain evidence="3 4">DSM 45256</strain>
    </source>
</reference>
<keyword evidence="4" id="KW-1185">Reference proteome</keyword>
<dbReference type="Proteomes" id="UP001519295">
    <property type="component" value="Unassembled WGS sequence"/>
</dbReference>
<feature type="domain" description="CobQ/CobB/MinD/ParA nucleotide binding" evidence="2">
    <location>
        <begin position="209"/>
        <end position="417"/>
    </location>
</feature>
<organism evidence="3 4">
    <name type="scientific">Pseudonocardia parietis</name>
    <dbReference type="NCBI Taxonomy" id="570936"/>
    <lineage>
        <taxon>Bacteria</taxon>
        <taxon>Bacillati</taxon>
        <taxon>Actinomycetota</taxon>
        <taxon>Actinomycetes</taxon>
        <taxon>Pseudonocardiales</taxon>
        <taxon>Pseudonocardiaceae</taxon>
        <taxon>Pseudonocardia</taxon>
    </lineage>
</organism>
<dbReference type="RefSeq" id="WP_245353134.1">
    <property type="nucleotide sequence ID" value="NZ_JAGINU010000002.1"/>
</dbReference>
<dbReference type="PANTHER" id="PTHR43384">
    <property type="entry name" value="SEPTUM SITE-DETERMINING PROTEIN MIND HOMOLOG, CHLOROPLASTIC-RELATED"/>
    <property type="match status" value="1"/>
</dbReference>
<dbReference type="PANTHER" id="PTHR43384:SF14">
    <property type="entry name" value="ESX-1 SECRETION-ASSOCIATED PROTEIN ESPI"/>
    <property type="match status" value="1"/>
</dbReference>
<accession>A0ABS4W5A7</accession>
<dbReference type="EMBL" id="JAGINU010000002">
    <property type="protein sequence ID" value="MBP2371398.1"/>
    <property type="molecule type" value="Genomic_DNA"/>
</dbReference>
<dbReference type="InterPro" id="IPR027417">
    <property type="entry name" value="P-loop_NTPase"/>
</dbReference>
<evidence type="ECO:0000313" key="4">
    <source>
        <dbReference type="Proteomes" id="UP001519295"/>
    </source>
</evidence>
<dbReference type="InterPro" id="IPR050625">
    <property type="entry name" value="ParA/MinD_ATPase"/>
</dbReference>
<evidence type="ECO:0000259" key="2">
    <source>
        <dbReference type="Pfam" id="PF01656"/>
    </source>
</evidence>
<proteinExistence type="predicted"/>
<dbReference type="InterPro" id="IPR002586">
    <property type="entry name" value="CobQ/CobB/MinD/ParA_Nub-bd_dom"/>
</dbReference>
<protein>
    <submittedName>
        <fullName evidence="3">MinD-like ATPase involved in chromosome partitioning or flagellar assembly</fullName>
    </submittedName>
</protein>
<sequence>MSNASAPEPSSTVPSPSLQRGWDAPAVSDATAHSPEATASAPTPIDGRRARLRPAPLPWAQGEERDDAGGDDGPARAATGEHSGSPTPDRRAPTPPGAAPAQGSREAAPPVGAPAAELPRPAAPSPTNPPGAYAPDQPGAYRPPWEADDDDLLSGAVRQRKARPTEGWRGFCYAVTNGRINPGLSQAEVRLRKQLERIQTRLHGAHSTAVISLKGGVGKTTVTSTLGLALAEYRGDRVIAIDANPDAGTLGDRLVGEKLAAQSTVRDLLDNLDNIRSSTDLARYTHLTRRLQVLTSEQDPELSEAFSATDYEAVLKLLSRYFEAIITDSGTGLMHSALQATLTHADSLVIVGAPTHDGASRARKTMHWLATHGHEALLEHVIVVLSRDRHSSQIDESVIRSYFDARCRAVIELPQDPHLQAGSQIDFDALAPATRDAALELAATVADNFNHPRHGGLATHGFRTETSRE</sequence>
<gene>
    <name evidence="3" type="ORF">JOF36_007171</name>
</gene>
<feature type="region of interest" description="Disordered" evidence="1">
    <location>
        <begin position="450"/>
        <end position="469"/>
    </location>
</feature>
<evidence type="ECO:0000256" key="1">
    <source>
        <dbReference type="SAM" id="MobiDB-lite"/>
    </source>
</evidence>
<evidence type="ECO:0000313" key="3">
    <source>
        <dbReference type="EMBL" id="MBP2371398.1"/>
    </source>
</evidence>
<feature type="compositionally biased region" description="Polar residues" evidence="1">
    <location>
        <begin position="1"/>
        <end position="18"/>
    </location>
</feature>
<name>A0ABS4W5A7_9PSEU</name>
<dbReference type="Pfam" id="PF01656">
    <property type="entry name" value="CbiA"/>
    <property type="match status" value="1"/>
</dbReference>
<dbReference type="Gene3D" id="3.40.50.300">
    <property type="entry name" value="P-loop containing nucleotide triphosphate hydrolases"/>
    <property type="match status" value="1"/>
</dbReference>
<comment type="caution">
    <text evidence="3">The sequence shown here is derived from an EMBL/GenBank/DDBJ whole genome shotgun (WGS) entry which is preliminary data.</text>
</comment>
<feature type="compositionally biased region" description="Low complexity" evidence="1">
    <location>
        <begin position="107"/>
        <end position="120"/>
    </location>
</feature>
<feature type="region of interest" description="Disordered" evidence="1">
    <location>
        <begin position="1"/>
        <end position="150"/>
    </location>
</feature>